<dbReference type="RefSeq" id="WP_285521525.1">
    <property type="nucleotide sequence ID" value="NZ_JASNGB010000017.1"/>
</dbReference>
<comment type="caution">
    <text evidence="1">The sequence shown here is derived from an EMBL/GenBank/DDBJ whole genome shotgun (WGS) entry which is preliminary data.</text>
</comment>
<dbReference type="EMBL" id="JASNGB010000017">
    <property type="protein sequence ID" value="MDL2343279.1"/>
    <property type="molecule type" value="Genomic_DNA"/>
</dbReference>
<organism evidence="1 2">
    <name type="scientific">Deinococcus rhizophilus</name>
    <dbReference type="NCBI Taxonomy" id="3049544"/>
    <lineage>
        <taxon>Bacteria</taxon>
        <taxon>Thermotogati</taxon>
        <taxon>Deinococcota</taxon>
        <taxon>Deinococci</taxon>
        <taxon>Deinococcales</taxon>
        <taxon>Deinococcaceae</taxon>
        <taxon>Deinococcus</taxon>
    </lineage>
</organism>
<accession>A0ABT7JHZ0</accession>
<proteinExistence type="predicted"/>
<keyword evidence="2" id="KW-1185">Reference proteome</keyword>
<name>A0ABT7JHZ0_9DEIO</name>
<sequence>MRVREATDADFPALAEVQGAAWPGHATTAGTLAHEDADLRRHPVGAHLWRVVEGRPL</sequence>
<evidence type="ECO:0008006" key="3">
    <source>
        <dbReference type="Google" id="ProtNLM"/>
    </source>
</evidence>
<gene>
    <name evidence="1" type="ORF">QOL99_03845</name>
</gene>
<dbReference type="Proteomes" id="UP001302059">
    <property type="component" value="Unassembled WGS sequence"/>
</dbReference>
<reference evidence="1 2" key="1">
    <citation type="submission" date="2023-05" db="EMBL/GenBank/DDBJ databases">
        <authorList>
            <person name="Gao F."/>
        </authorList>
    </citation>
    <scope>NUCLEOTIDE SEQUENCE [LARGE SCALE GENOMIC DNA]</scope>
    <source>
        <strain evidence="1 2">MIMF12</strain>
    </source>
</reference>
<protein>
    <recommendedName>
        <fullName evidence="3">GNAT family N-acetyltransferase</fullName>
    </recommendedName>
</protein>
<evidence type="ECO:0000313" key="1">
    <source>
        <dbReference type="EMBL" id="MDL2343279.1"/>
    </source>
</evidence>
<evidence type="ECO:0000313" key="2">
    <source>
        <dbReference type="Proteomes" id="UP001302059"/>
    </source>
</evidence>